<evidence type="ECO:0000313" key="2">
    <source>
        <dbReference type="EMBL" id="MBB4842300.1"/>
    </source>
</evidence>
<feature type="transmembrane region" description="Helical" evidence="1">
    <location>
        <begin position="139"/>
        <end position="159"/>
    </location>
</feature>
<protein>
    <recommendedName>
        <fullName evidence="4">O-antigen ligase-like membrane protein</fullName>
    </recommendedName>
</protein>
<feature type="transmembrane region" description="Helical" evidence="1">
    <location>
        <begin position="171"/>
        <end position="189"/>
    </location>
</feature>
<dbReference type="RefSeq" id="WP_184296381.1">
    <property type="nucleotide sequence ID" value="NZ_JACHLP010000001.1"/>
</dbReference>
<keyword evidence="1" id="KW-0812">Transmembrane</keyword>
<feature type="transmembrane region" description="Helical" evidence="1">
    <location>
        <begin position="321"/>
        <end position="342"/>
    </location>
</feature>
<proteinExistence type="predicted"/>
<dbReference type="EMBL" id="JACHLP010000001">
    <property type="protein sequence ID" value="MBB4842300.1"/>
    <property type="molecule type" value="Genomic_DNA"/>
</dbReference>
<evidence type="ECO:0008006" key="4">
    <source>
        <dbReference type="Google" id="ProtNLM"/>
    </source>
</evidence>
<dbReference type="Proteomes" id="UP000562027">
    <property type="component" value="Unassembled WGS sequence"/>
</dbReference>
<accession>A0A840L230</accession>
<feature type="transmembrane region" description="Helical" evidence="1">
    <location>
        <begin position="108"/>
        <end position="127"/>
    </location>
</feature>
<organism evidence="2 3">
    <name type="scientific">Roseateles oligotrophus</name>
    <dbReference type="NCBI Taxonomy" id="1769250"/>
    <lineage>
        <taxon>Bacteria</taxon>
        <taxon>Pseudomonadati</taxon>
        <taxon>Pseudomonadota</taxon>
        <taxon>Betaproteobacteria</taxon>
        <taxon>Burkholderiales</taxon>
        <taxon>Sphaerotilaceae</taxon>
        <taxon>Roseateles</taxon>
    </lineage>
</organism>
<keyword evidence="3" id="KW-1185">Reference proteome</keyword>
<keyword evidence="1" id="KW-0472">Membrane</keyword>
<dbReference type="AlphaFoldDB" id="A0A840L230"/>
<feature type="transmembrane region" description="Helical" evidence="1">
    <location>
        <begin position="437"/>
        <end position="458"/>
    </location>
</feature>
<feature type="transmembrane region" description="Helical" evidence="1">
    <location>
        <begin position="496"/>
        <end position="517"/>
    </location>
</feature>
<sequence>MNLPFNLSPWRTKLRLRSEAKAQVTARGSSRKKAPIKLGLPIFMMIVAVLCGLIMGLGSIQYAILIVAIIVAPLVLLMQSTTLIAWLLVVSMIVAGCLQYFARVEQAHWMPFLILAVMLARVPLDAMRAAKPGERSDGVDLLGFLLIAFVVLVFASALVNKNPPMQALVGVKQYVFPLALTAAVTLAVAPREFWLKVWRSIPWFLIAQLPLCLYQYLFVEKGTSTAFGATGIAWDAVVGSFGGNPEGGGASGALALFLCFGIASNLALLRSQQISPRLAWLSNAAAMASIFLAEVKVVVIFLPLALLILNRAKVLKSAVSAAAWLLATLAFVVGLLLVYQVLHYSNKQTGSKSLSEIFEFATKAEQDTYTYNRETGELSRTGALKTWSQENIGRGRLVESLVGYGPAASKGFSSMFGKGTVARKYVFQLQTSSASTVLWDLGVVGGGLVAAIFVLAFVRSLSLAKRLAADPPLSALAESCAVAIALTGSGYLYNNASVNVSSVQLLASLAIGMVFVLTRFAKKQAFLPAVSSQVKVVKRQVFRPRIGT</sequence>
<gene>
    <name evidence="2" type="ORF">HNP55_000795</name>
</gene>
<evidence type="ECO:0000256" key="1">
    <source>
        <dbReference type="SAM" id="Phobius"/>
    </source>
</evidence>
<feature type="transmembrane region" description="Helical" evidence="1">
    <location>
        <begin position="250"/>
        <end position="269"/>
    </location>
</feature>
<feature type="transmembrane region" description="Helical" evidence="1">
    <location>
        <begin position="281"/>
        <end position="309"/>
    </location>
</feature>
<feature type="transmembrane region" description="Helical" evidence="1">
    <location>
        <begin position="83"/>
        <end position="102"/>
    </location>
</feature>
<feature type="transmembrane region" description="Helical" evidence="1">
    <location>
        <begin position="201"/>
        <end position="219"/>
    </location>
</feature>
<name>A0A840L230_9BURK</name>
<evidence type="ECO:0000313" key="3">
    <source>
        <dbReference type="Proteomes" id="UP000562027"/>
    </source>
</evidence>
<keyword evidence="1" id="KW-1133">Transmembrane helix</keyword>
<comment type="caution">
    <text evidence="2">The sequence shown here is derived from an EMBL/GenBank/DDBJ whole genome shotgun (WGS) entry which is preliminary data.</text>
</comment>
<reference evidence="2 3" key="1">
    <citation type="submission" date="2020-08" db="EMBL/GenBank/DDBJ databases">
        <title>Functional genomics of gut bacteria from endangered species of beetles.</title>
        <authorList>
            <person name="Carlos-Shanley C."/>
        </authorList>
    </citation>
    <scope>NUCLEOTIDE SEQUENCE [LARGE SCALE GENOMIC DNA]</scope>
    <source>
        <strain evidence="2 3">S00239</strain>
    </source>
</reference>
<feature type="transmembrane region" description="Helical" evidence="1">
    <location>
        <begin position="38"/>
        <end position="56"/>
    </location>
</feature>